<dbReference type="STRING" id="360412.LARV_00997"/>
<gene>
    <name evidence="1" type="ORF">LARV_00997</name>
</gene>
<dbReference type="EMBL" id="DF967972">
    <property type="protein sequence ID" value="GAP13246.1"/>
    <property type="molecule type" value="Genomic_DNA"/>
</dbReference>
<evidence type="ECO:0000313" key="2">
    <source>
        <dbReference type="Proteomes" id="UP000055060"/>
    </source>
</evidence>
<organism evidence="1">
    <name type="scientific">Longilinea arvoryzae</name>
    <dbReference type="NCBI Taxonomy" id="360412"/>
    <lineage>
        <taxon>Bacteria</taxon>
        <taxon>Bacillati</taxon>
        <taxon>Chloroflexota</taxon>
        <taxon>Anaerolineae</taxon>
        <taxon>Anaerolineales</taxon>
        <taxon>Anaerolineaceae</taxon>
        <taxon>Longilinea</taxon>
    </lineage>
</organism>
<dbReference type="AlphaFoldDB" id="A0A0S7B7W5"/>
<sequence>MRNRAKRNKKGKMKFNWFQITQESRSKWEEICPPNEFRVISGSAMPSLSAILPPKLTNKFHSVVIAGSPVAGGTVYYMANGNRIDASGSAIDQMPFGIAFVGQNASGSACLIQHGDYENRTTYPPADFWTQIRQSGIYNYYPLQELPEKPAGKLSELKVKSQLNAFEILRTQIEPLIENDADSTES</sequence>
<keyword evidence="2" id="KW-1185">Reference proteome</keyword>
<dbReference type="OrthoDB" id="10016124at2"/>
<name>A0A0S7B7W5_9CHLR</name>
<dbReference type="Proteomes" id="UP000055060">
    <property type="component" value="Unassembled WGS sequence"/>
</dbReference>
<dbReference type="RefSeq" id="WP_152031704.1">
    <property type="nucleotide sequence ID" value="NZ_DF967972.1"/>
</dbReference>
<reference evidence="1" key="1">
    <citation type="submission" date="2015-07" db="EMBL/GenBank/DDBJ databases">
        <title>Draft Genome Sequences of Anaerolinea thermolimosa IMO-1, Bellilinea caldifistulae GOMI-1, Leptolinea tardivitalis YMTK-2, Levilinea saccharolytica KIBI-1,Longilinea arvoryzae KOME-1, Previously Described as Members of the Anaerolineaceae (Chloroflexi).</title>
        <authorList>
            <person name="Sekiguchi Y."/>
            <person name="Ohashi A."/>
            <person name="Matsuura N."/>
            <person name="Tourlousse M.D."/>
        </authorList>
    </citation>
    <scope>NUCLEOTIDE SEQUENCE [LARGE SCALE GENOMIC DNA]</scope>
    <source>
        <strain evidence="1">KOME-1</strain>
    </source>
</reference>
<protein>
    <submittedName>
        <fullName evidence="1">Uncharacterized protein</fullName>
    </submittedName>
</protein>
<proteinExistence type="predicted"/>
<accession>A0A0S7B7W5</accession>
<evidence type="ECO:0000313" key="1">
    <source>
        <dbReference type="EMBL" id="GAP13246.1"/>
    </source>
</evidence>